<dbReference type="EMBL" id="BAABME010018435">
    <property type="protein sequence ID" value="GAA0153811.1"/>
    <property type="molecule type" value="Genomic_DNA"/>
</dbReference>
<evidence type="ECO:0008006" key="3">
    <source>
        <dbReference type="Google" id="ProtNLM"/>
    </source>
</evidence>
<name>A0AAV3PRL3_LITER</name>
<dbReference type="Proteomes" id="UP001454036">
    <property type="component" value="Unassembled WGS sequence"/>
</dbReference>
<accession>A0AAV3PRL3</accession>
<proteinExistence type="predicted"/>
<sequence length="97" mass="11356">MFADNAMNLWDEIKEEFGGYNGPRMYELRRSTYAMKRGEEKMMQFLMGIGEEYDATRNQILLMEPLLSLARAYSMVTNAETTTSWSGAWFPGNDWKY</sequence>
<dbReference type="PANTHER" id="PTHR34222:SF99">
    <property type="entry name" value="PROTEIN, PUTATIVE-RELATED"/>
    <property type="match status" value="1"/>
</dbReference>
<comment type="caution">
    <text evidence="1">The sequence shown here is derived from an EMBL/GenBank/DDBJ whole genome shotgun (WGS) entry which is preliminary data.</text>
</comment>
<gene>
    <name evidence="1" type="ORF">LIER_37740</name>
</gene>
<dbReference type="PANTHER" id="PTHR34222">
    <property type="entry name" value="GAG_PRE-INTEGRS DOMAIN-CONTAINING PROTEIN"/>
    <property type="match status" value="1"/>
</dbReference>
<protein>
    <recommendedName>
        <fullName evidence="3">Retrotransposon gag domain-containing protein</fullName>
    </recommendedName>
</protein>
<keyword evidence="2" id="KW-1185">Reference proteome</keyword>
<evidence type="ECO:0000313" key="2">
    <source>
        <dbReference type="Proteomes" id="UP001454036"/>
    </source>
</evidence>
<dbReference type="AlphaFoldDB" id="A0AAV3PRL3"/>
<organism evidence="1 2">
    <name type="scientific">Lithospermum erythrorhizon</name>
    <name type="common">Purple gromwell</name>
    <name type="synonym">Lithospermum officinale var. erythrorhizon</name>
    <dbReference type="NCBI Taxonomy" id="34254"/>
    <lineage>
        <taxon>Eukaryota</taxon>
        <taxon>Viridiplantae</taxon>
        <taxon>Streptophyta</taxon>
        <taxon>Embryophyta</taxon>
        <taxon>Tracheophyta</taxon>
        <taxon>Spermatophyta</taxon>
        <taxon>Magnoliopsida</taxon>
        <taxon>eudicotyledons</taxon>
        <taxon>Gunneridae</taxon>
        <taxon>Pentapetalae</taxon>
        <taxon>asterids</taxon>
        <taxon>lamiids</taxon>
        <taxon>Boraginales</taxon>
        <taxon>Boraginaceae</taxon>
        <taxon>Boraginoideae</taxon>
        <taxon>Lithospermeae</taxon>
        <taxon>Lithospermum</taxon>
    </lineage>
</organism>
<reference evidence="1 2" key="1">
    <citation type="submission" date="2024-01" db="EMBL/GenBank/DDBJ databases">
        <title>The complete chloroplast genome sequence of Lithospermum erythrorhizon: insights into the phylogenetic relationship among Boraginaceae species and the maternal lineages of purple gromwells.</title>
        <authorList>
            <person name="Okada T."/>
            <person name="Watanabe K."/>
        </authorList>
    </citation>
    <scope>NUCLEOTIDE SEQUENCE [LARGE SCALE GENOMIC DNA]</scope>
</reference>
<evidence type="ECO:0000313" key="1">
    <source>
        <dbReference type="EMBL" id="GAA0153811.1"/>
    </source>
</evidence>